<evidence type="ECO:0000256" key="1">
    <source>
        <dbReference type="SAM" id="MobiDB-lite"/>
    </source>
</evidence>
<reference evidence="2" key="1">
    <citation type="journal article" date="2020" name="Stud. Mycol.">
        <title>101 Dothideomycetes genomes: a test case for predicting lifestyles and emergence of pathogens.</title>
        <authorList>
            <person name="Haridas S."/>
            <person name="Albert R."/>
            <person name="Binder M."/>
            <person name="Bloem J."/>
            <person name="Labutti K."/>
            <person name="Salamov A."/>
            <person name="Andreopoulos B."/>
            <person name="Baker S."/>
            <person name="Barry K."/>
            <person name="Bills G."/>
            <person name="Bluhm B."/>
            <person name="Cannon C."/>
            <person name="Castanera R."/>
            <person name="Culley D."/>
            <person name="Daum C."/>
            <person name="Ezra D."/>
            <person name="Gonzalez J."/>
            <person name="Henrissat B."/>
            <person name="Kuo A."/>
            <person name="Liang C."/>
            <person name="Lipzen A."/>
            <person name="Lutzoni F."/>
            <person name="Magnuson J."/>
            <person name="Mondo S."/>
            <person name="Nolan M."/>
            <person name="Ohm R."/>
            <person name="Pangilinan J."/>
            <person name="Park H.-J."/>
            <person name="Ramirez L."/>
            <person name="Alfaro M."/>
            <person name="Sun H."/>
            <person name="Tritt A."/>
            <person name="Yoshinaga Y."/>
            <person name="Zwiers L.-H."/>
            <person name="Turgeon B."/>
            <person name="Goodwin S."/>
            <person name="Spatafora J."/>
            <person name="Crous P."/>
            <person name="Grigoriev I."/>
        </authorList>
    </citation>
    <scope>NUCLEOTIDE SEQUENCE</scope>
    <source>
        <strain evidence="2">CBS 207.26</strain>
    </source>
</reference>
<name>A0A6A6E2J1_9PEZI</name>
<dbReference type="EMBL" id="ML994634">
    <property type="protein sequence ID" value="KAF2185225.1"/>
    <property type="molecule type" value="Genomic_DNA"/>
</dbReference>
<dbReference type="AlphaFoldDB" id="A0A6A6E2J1"/>
<accession>A0A6A6E2J1</accession>
<feature type="compositionally biased region" description="Low complexity" evidence="1">
    <location>
        <begin position="82"/>
        <end position="98"/>
    </location>
</feature>
<sequence length="108" mass="11869">MNVYENAAYATHTILNTINPYPVPVEQQPCFNRSEQLFTYTYSSGYHVISEAEYGKPATSTPNKPMHDSISNTPIYQKPNVTTLTTSTTPSFTATSISKNTTTPSTAP</sequence>
<evidence type="ECO:0000313" key="2">
    <source>
        <dbReference type="EMBL" id="KAF2185225.1"/>
    </source>
</evidence>
<feature type="compositionally biased region" description="Polar residues" evidence="1">
    <location>
        <begin position="99"/>
        <end position="108"/>
    </location>
</feature>
<protein>
    <submittedName>
        <fullName evidence="2">Uncharacterized protein</fullName>
    </submittedName>
</protein>
<feature type="region of interest" description="Disordered" evidence="1">
    <location>
        <begin position="55"/>
        <end position="108"/>
    </location>
</feature>
<gene>
    <name evidence="2" type="ORF">K469DRAFT_164723</name>
</gene>
<organism evidence="2 3">
    <name type="scientific">Zopfia rhizophila CBS 207.26</name>
    <dbReference type="NCBI Taxonomy" id="1314779"/>
    <lineage>
        <taxon>Eukaryota</taxon>
        <taxon>Fungi</taxon>
        <taxon>Dikarya</taxon>
        <taxon>Ascomycota</taxon>
        <taxon>Pezizomycotina</taxon>
        <taxon>Dothideomycetes</taxon>
        <taxon>Dothideomycetes incertae sedis</taxon>
        <taxon>Zopfiaceae</taxon>
        <taxon>Zopfia</taxon>
    </lineage>
</organism>
<proteinExistence type="predicted"/>
<feature type="compositionally biased region" description="Polar residues" evidence="1">
    <location>
        <begin position="58"/>
        <end position="81"/>
    </location>
</feature>
<keyword evidence="3" id="KW-1185">Reference proteome</keyword>
<dbReference type="Proteomes" id="UP000800200">
    <property type="component" value="Unassembled WGS sequence"/>
</dbReference>
<evidence type="ECO:0000313" key="3">
    <source>
        <dbReference type="Proteomes" id="UP000800200"/>
    </source>
</evidence>